<keyword evidence="2" id="KW-1185">Reference proteome</keyword>
<accession>A0A4U3LQ64</accession>
<protein>
    <recommendedName>
        <fullName evidence="3">LppX_LprAFG lipoprotein</fullName>
    </recommendedName>
</protein>
<dbReference type="PROSITE" id="PS51257">
    <property type="entry name" value="PROKAR_LIPOPROTEIN"/>
    <property type="match status" value="1"/>
</dbReference>
<evidence type="ECO:0000313" key="2">
    <source>
        <dbReference type="Proteomes" id="UP000305836"/>
    </source>
</evidence>
<dbReference type="OrthoDB" id="3781094at2"/>
<gene>
    <name evidence="1" type="ORF">FDA38_23220</name>
</gene>
<sequence>MKLHTAVATVAAVPLVLGLAACGNGDPKATGYRPSVPAETPTAIVTKTAAPIVKAPAARLNRATFVPAMKAALTKQKSWHIVGKVTANGSTLMTMDGFQTAKPNALSMEMAGAAFEGKTAKIVAINNVAYMSFPGLTPAGKFVRFTGAKTGDVGELLESGDPTKIFNSFGSSLGSVKYVGPETVDGQKLERYDISVSTAKALALQGKKLPAGAPKTMTYSLWMDSSHLVRRMSFDLVGVSMLMTMTDYNKAVHITAPPASKIVK</sequence>
<organism evidence="1 2">
    <name type="scientific">Kribbella jiaozuonensis</name>
    <dbReference type="NCBI Taxonomy" id="2575441"/>
    <lineage>
        <taxon>Bacteria</taxon>
        <taxon>Bacillati</taxon>
        <taxon>Actinomycetota</taxon>
        <taxon>Actinomycetes</taxon>
        <taxon>Propionibacteriales</taxon>
        <taxon>Kribbellaceae</taxon>
        <taxon>Kribbella</taxon>
    </lineage>
</organism>
<reference evidence="1 2" key="1">
    <citation type="submission" date="2019-04" db="EMBL/GenBank/DDBJ databases">
        <title>Kribbella sp. NEAU-THZ 27 nov., a novel actinomycete isolated from soil.</title>
        <authorList>
            <person name="Duan L."/>
        </authorList>
    </citation>
    <scope>NUCLEOTIDE SEQUENCE [LARGE SCALE GENOMIC DNA]</scope>
    <source>
        <strain evidence="2">NEAU-THZ27</strain>
    </source>
</reference>
<dbReference type="Proteomes" id="UP000305836">
    <property type="component" value="Unassembled WGS sequence"/>
</dbReference>
<dbReference type="AlphaFoldDB" id="A0A4U3LQ64"/>
<evidence type="ECO:0008006" key="3">
    <source>
        <dbReference type="Google" id="ProtNLM"/>
    </source>
</evidence>
<dbReference type="RefSeq" id="WP_137256179.1">
    <property type="nucleotide sequence ID" value="NZ_JBHSPQ010000002.1"/>
</dbReference>
<dbReference type="InterPro" id="IPR029046">
    <property type="entry name" value="LolA/LolB/LppX"/>
</dbReference>
<evidence type="ECO:0000313" key="1">
    <source>
        <dbReference type="EMBL" id="TKK78015.1"/>
    </source>
</evidence>
<name>A0A4U3LQ64_9ACTN</name>
<proteinExistence type="predicted"/>
<comment type="caution">
    <text evidence="1">The sequence shown here is derived from an EMBL/GenBank/DDBJ whole genome shotgun (WGS) entry which is preliminary data.</text>
</comment>
<dbReference type="Gene3D" id="2.50.20.20">
    <property type="match status" value="1"/>
</dbReference>
<dbReference type="EMBL" id="SZPZ01000003">
    <property type="protein sequence ID" value="TKK78015.1"/>
    <property type="molecule type" value="Genomic_DNA"/>
</dbReference>
<dbReference type="SUPFAM" id="SSF89392">
    <property type="entry name" value="Prokaryotic lipoproteins and lipoprotein localization factors"/>
    <property type="match status" value="1"/>
</dbReference>